<dbReference type="AlphaFoldDB" id="A0A4V3WFH7"/>
<accession>A0A4V3WFH7</accession>
<comment type="caution">
    <text evidence="6">The sequence shown here is derived from an EMBL/GenBank/DDBJ whole genome shotgun (WGS) entry which is preliminary data.</text>
</comment>
<evidence type="ECO:0000313" key="7">
    <source>
        <dbReference type="Proteomes" id="UP000310636"/>
    </source>
</evidence>
<keyword evidence="4" id="KW-0804">Transcription</keyword>
<dbReference type="GO" id="GO:0003700">
    <property type="term" value="F:DNA-binding transcription factor activity"/>
    <property type="evidence" value="ECO:0007669"/>
    <property type="project" value="TreeGrafter"/>
</dbReference>
<dbReference type="CDD" id="cd01392">
    <property type="entry name" value="HTH_LacI"/>
    <property type="match status" value="1"/>
</dbReference>
<dbReference type="Gene3D" id="1.10.260.40">
    <property type="entry name" value="lambda repressor-like DNA-binding domains"/>
    <property type="match status" value="1"/>
</dbReference>
<dbReference type="PANTHER" id="PTHR30146:SF148">
    <property type="entry name" value="HTH-TYPE TRANSCRIPTIONAL REPRESSOR PURR-RELATED"/>
    <property type="match status" value="1"/>
</dbReference>
<dbReference type="InterPro" id="IPR010982">
    <property type="entry name" value="Lambda_DNA-bd_dom_sf"/>
</dbReference>
<dbReference type="InterPro" id="IPR000843">
    <property type="entry name" value="HTH_LacI"/>
</dbReference>
<proteinExistence type="predicted"/>
<evidence type="ECO:0000256" key="1">
    <source>
        <dbReference type="ARBA" id="ARBA00022491"/>
    </source>
</evidence>
<evidence type="ECO:0000256" key="4">
    <source>
        <dbReference type="ARBA" id="ARBA00023163"/>
    </source>
</evidence>
<keyword evidence="3" id="KW-0238">DNA-binding</keyword>
<reference evidence="6 7" key="1">
    <citation type="submission" date="2019-04" db="EMBL/GenBank/DDBJ databases">
        <title>Cohnella sp. nov. isolated from preserved vegetables.</title>
        <authorList>
            <person name="Lin S.-Y."/>
            <person name="Hung M.-H."/>
            <person name="Young C.-C."/>
        </authorList>
    </citation>
    <scope>NUCLEOTIDE SEQUENCE [LARGE SCALE GENOMIC DNA]</scope>
    <source>
        <strain evidence="6 7">CC-MHH1044</strain>
    </source>
</reference>
<dbReference type="InterPro" id="IPR028082">
    <property type="entry name" value="Peripla_BP_I"/>
</dbReference>
<dbReference type="PANTHER" id="PTHR30146">
    <property type="entry name" value="LACI-RELATED TRANSCRIPTIONAL REPRESSOR"/>
    <property type="match status" value="1"/>
</dbReference>
<dbReference type="OrthoDB" id="9784962at2"/>
<sequence length="346" mass="38754">MDKVGIKEIAAKANVSIATVSYVLNGTRNVRPQTKERVLKVIEELKYKPNNIAKSLKSKKTNTIGVIAEDITVFNVPEIIDGINEYADRYDLHIVLTNLRLHKRVGHNYSNIGAFRKYAENAVSDLLAKQVDGIIYIGIHPRDVTGLIDPGDTPIVYTYCYTKNELSIQYNDEQASYDAIEYLYKKGHHRIAVITGLMDSIPSRLRFNGYFKAVTDFELPFEPQLIKVGNWGLESGLKLTKELLELADPPTALLVMNDVMAAGSLRAARSMGVRVPEDLSLVGFDNREFSDYLNPRITTMNLPLHEMGYSSMRSLLRIIGGDEEHAAEQVPLCVLIERESVAPLVD</sequence>
<evidence type="ECO:0000259" key="5">
    <source>
        <dbReference type="PROSITE" id="PS50932"/>
    </source>
</evidence>
<dbReference type="CDD" id="cd06288">
    <property type="entry name" value="PBP1_sucrose_transcription_regulator"/>
    <property type="match status" value="1"/>
</dbReference>
<keyword evidence="1" id="KW-0678">Repressor</keyword>
<dbReference type="GO" id="GO:0000976">
    <property type="term" value="F:transcription cis-regulatory region binding"/>
    <property type="evidence" value="ECO:0007669"/>
    <property type="project" value="TreeGrafter"/>
</dbReference>
<evidence type="ECO:0000313" key="6">
    <source>
        <dbReference type="EMBL" id="THF80330.1"/>
    </source>
</evidence>
<dbReference type="Gene3D" id="3.40.50.2300">
    <property type="match status" value="2"/>
</dbReference>
<organism evidence="6 7">
    <name type="scientific">Cohnella fermenti</name>
    <dbReference type="NCBI Taxonomy" id="2565925"/>
    <lineage>
        <taxon>Bacteria</taxon>
        <taxon>Bacillati</taxon>
        <taxon>Bacillota</taxon>
        <taxon>Bacilli</taxon>
        <taxon>Bacillales</taxon>
        <taxon>Paenibacillaceae</taxon>
        <taxon>Cohnella</taxon>
    </lineage>
</organism>
<dbReference type="Proteomes" id="UP000310636">
    <property type="component" value="Unassembled WGS sequence"/>
</dbReference>
<name>A0A4V3WFH7_9BACL</name>
<feature type="domain" description="HTH lacI-type" evidence="5">
    <location>
        <begin position="4"/>
        <end position="58"/>
    </location>
</feature>
<keyword evidence="2" id="KW-0805">Transcription regulation</keyword>
<dbReference type="SUPFAM" id="SSF53822">
    <property type="entry name" value="Periplasmic binding protein-like I"/>
    <property type="match status" value="1"/>
</dbReference>
<dbReference type="SUPFAM" id="SSF47413">
    <property type="entry name" value="lambda repressor-like DNA-binding domains"/>
    <property type="match status" value="1"/>
</dbReference>
<keyword evidence="7" id="KW-1185">Reference proteome</keyword>
<dbReference type="RefSeq" id="WP_136369767.1">
    <property type="nucleotide sequence ID" value="NZ_SSOB01000011.1"/>
</dbReference>
<dbReference type="PROSITE" id="PS00356">
    <property type="entry name" value="HTH_LACI_1"/>
    <property type="match status" value="1"/>
</dbReference>
<evidence type="ECO:0000256" key="2">
    <source>
        <dbReference type="ARBA" id="ARBA00023015"/>
    </source>
</evidence>
<gene>
    <name evidence="6" type="ORF">E6C55_10605</name>
</gene>
<dbReference type="PROSITE" id="PS50932">
    <property type="entry name" value="HTH_LACI_2"/>
    <property type="match status" value="1"/>
</dbReference>
<protein>
    <submittedName>
        <fullName evidence="6">LacI family transcriptional regulator</fullName>
    </submittedName>
</protein>
<dbReference type="EMBL" id="SSOB01000011">
    <property type="protein sequence ID" value="THF80330.1"/>
    <property type="molecule type" value="Genomic_DNA"/>
</dbReference>
<evidence type="ECO:0000256" key="3">
    <source>
        <dbReference type="ARBA" id="ARBA00023125"/>
    </source>
</evidence>
<dbReference type="Pfam" id="PF00356">
    <property type="entry name" value="LacI"/>
    <property type="match status" value="1"/>
</dbReference>
<dbReference type="SMART" id="SM00354">
    <property type="entry name" value="HTH_LACI"/>
    <property type="match status" value="1"/>
</dbReference>
<dbReference type="Pfam" id="PF13377">
    <property type="entry name" value="Peripla_BP_3"/>
    <property type="match status" value="1"/>
</dbReference>
<dbReference type="InterPro" id="IPR046335">
    <property type="entry name" value="LacI/GalR-like_sensor"/>
</dbReference>